<dbReference type="EMBL" id="AIVF01000062">
    <property type="protein sequence ID" value="EOG22032.1"/>
    <property type="molecule type" value="Genomic_DNA"/>
</dbReference>
<dbReference type="RefSeq" id="WP_010729808.1">
    <property type="nucleotide sequence ID" value="NZ_KB948137.1"/>
</dbReference>
<protein>
    <recommendedName>
        <fullName evidence="1">Transposase IS204/IS1001/IS1096/IS1165 DDE domain-containing protein</fullName>
    </recommendedName>
</protein>
<sequence length="56" mass="6606">GIRLALELPYSNAKIENLHTHIKALKRVAYGFRSFRKMKTRIFLLNNLITYESKNI</sequence>
<dbReference type="Pfam" id="PF01610">
    <property type="entry name" value="DDE_Tnp_ISL3"/>
    <property type="match status" value="1"/>
</dbReference>
<evidence type="ECO:0000313" key="2">
    <source>
        <dbReference type="EMBL" id="EOG22032.1"/>
    </source>
</evidence>
<dbReference type="Proteomes" id="UP000013834">
    <property type="component" value="Unassembled WGS sequence"/>
</dbReference>
<proteinExistence type="predicted"/>
<gene>
    <name evidence="2" type="ORF">SMG_02885</name>
</gene>
<evidence type="ECO:0000313" key="3">
    <source>
        <dbReference type="Proteomes" id="UP000013834"/>
    </source>
</evidence>
<feature type="non-terminal residue" evidence="2">
    <location>
        <position position="1"/>
    </location>
</feature>
<reference evidence="2 3" key="1">
    <citation type="submission" date="2013-02" db="EMBL/GenBank/DDBJ databases">
        <title>The Genome Sequence of Enterococcus faecium VRE_84.</title>
        <authorList>
            <consortium name="The Broad Institute Genome Sequencing Platform"/>
            <consortium name="The Broad Institute Genome Sequencing Center for Infectious Disease"/>
            <person name="Earl A.M."/>
            <person name="Gilmore M.S."/>
            <person name="Lebreton F."/>
            <person name="Hammerum A.M."/>
            <person name="Jensen L.B."/>
            <person name="Guardabassi L."/>
            <person name="Walker B."/>
            <person name="Young S.K."/>
            <person name="Zeng Q."/>
            <person name="Gargeya S."/>
            <person name="Fitzgerald M."/>
            <person name="Haas B."/>
            <person name="Abouelleil A."/>
            <person name="Alvarado L."/>
            <person name="Arachchi H.M."/>
            <person name="Berlin A.M."/>
            <person name="Chapman S.B."/>
            <person name="Dewar J."/>
            <person name="Goldberg J."/>
            <person name="Griggs A."/>
            <person name="Gujja S."/>
            <person name="Hansen M."/>
            <person name="Howarth C."/>
            <person name="Imamovic A."/>
            <person name="Larimer J."/>
            <person name="McCowan C."/>
            <person name="Murphy C."/>
            <person name="Neiman D."/>
            <person name="Pearson M."/>
            <person name="Priest M."/>
            <person name="Roberts A."/>
            <person name="Saif S."/>
            <person name="Shea T."/>
            <person name="Sisk P."/>
            <person name="Sykes S."/>
            <person name="Wortman J."/>
            <person name="Nusbaum C."/>
            <person name="Birren B."/>
        </authorList>
    </citation>
    <scope>NUCLEOTIDE SEQUENCE [LARGE SCALE GENOMIC DNA]</scope>
    <source>
        <strain evidence="2 3">VRE 84</strain>
    </source>
</reference>
<organism evidence="2 3">
    <name type="scientific">Enterococcus faecium EnGen0180</name>
    <dbReference type="NCBI Taxonomy" id="1157475"/>
    <lineage>
        <taxon>Bacteria</taxon>
        <taxon>Bacillati</taxon>
        <taxon>Bacillota</taxon>
        <taxon>Bacilli</taxon>
        <taxon>Lactobacillales</taxon>
        <taxon>Enterococcaceae</taxon>
        <taxon>Enterococcus</taxon>
    </lineage>
</organism>
<name>A0A829F358_ENTFC</name>
<dbReference type="AlphaFoldDB" id="A0A829F358"/>
<evidence type="ECO:0000259" key="1">
    <source>
        <dbReference type="Pfam" id="PF01610"/>
    </source>
</evidence>
<comment type="caution">
    <text evidence="2">The sequence shown here is derived from an EMBL/GenBank/DDBJ whole genome shotgun (WGS) entry which is preliminary data.</text>
</comment>
<feature type="domain" description="Transposase IS204/IS1001/IS1096/IS1165 DDE" evidence="1">
    <location>
        <begin position="6"/>
        <end position="42"/>
    </location>
</feature>
<dbReference type="InterPro" id="IPR002560">
    <property type="entry name" value="Transposase_DDE"/>
</dbReference>
<accession>A0A829F358</accession>